<feature type="compositionally biased region" description="Acidic residues" evidence="2">
    <location>
        <begin position="79"/>
        <end position="91"/>
    </location>
</feature>
<feature type="region of interest" description="Disordered" evidence="2">
    <location>
        <begin position="263"/>
        <end position="302"/>
    </location>
</feature>
<evidence type="ECO:0000313" key="3">
    <source>
        <dbReference type="EMBL" id="KAJ0402439.1"/>
    </source>
</evidence>
<feature type="coiled-coil region" evidence="1">
    <location>
        <begin position="305"/>
        <end position="348"/>
    </location>
</feature>
<dbReference type="AlphaFoldDB" id="A0AAD5LIK2"/>
<reference evidence="3" key="1">
    <citation type="submission" date="2021-12" db="EMBL/GenBank/DDBJ databases">
        <title>Prjna785345.</title>
        <authorList>
            <person name="Rujirawat T."/>
            <person name="Krajaejun T."/>
        </authorList>
    </citation>
    <scope>NUCLEOTIDE SEQUENCE</scope>
    <source>
        <strain evidence="3">Pi057C3</strain>
    </source>
</reference>
<keyword evidence="1" id="KW-0175">Coiled coil</keyword>
<comment type="caution">
    <text evidence="3">The sequence shown here is derived from an EMBL/GenBank/DDBJ whole genome shotgun (WGS) entry which is preliminary data.</text>
</comment>
<feature type="region of interest" description="Disordered" evidence="2">
    <location>
        <begin position="55"/>
        <end position="106"/>
    </location>
</feature>
<organism evidence="3 4">
    <name type="scientific">Pythium insidiosum</name>
    <name type="common">Pythiosis disease agent</name>
    <dbReference type="NCBI Taxonomy" id="114742"/>
    <lineage>
        <taxon>Eukaryota</taxon>
        <taxon>Sar</taxon>
        <taxon>Stramenopiles</taxon>
        <taxon>Oomycota</taxon>
        <taxon>Peronosporomycetes</taxon>
        <taxon>Pythiales</taxon>
        <taxon>Pythiaceae</taxon>
        <taxon>Pythium</taxon>
    </lineage>
</organism>
<name>A0AAD5LIK2_PYTIN</name>
<dbReference type="Proteomes" id="UP001209570">
    <property type="component" value="Unassembled WGS sequence"/>
</dbReference>
<gene>
    <name evidence="3" type="ORF">P43SY_000592</name>
</gene>
<dbReference type="PANTHER" id="PTHR37067">
    <property type="entry name" value="PX DOMAIN-CONTAINING PROTEIN"/>
    <property type="match status" value="1"/>
</dbReference>
<dbReference type="EMBL" id="JAKCXM010000102">
    <property type="protein sequence ID" value="KAJ0402439.1"/>
    <property type="molecule type" value="Genomic_DNA"/>
</dbReference>
<evidence type="ECO:0000256" key="1">
    <source>
        <dbReference type="SAM" id="Coils"/>
    </source>
</evidence>
<evidence type="ECO:0000256" key="2">
    <source>
        <dbReference type="SAM" id="MobiDB-lite"/>
    </source>
</evidence>
<feature type="compositionally biased region" description="Polar residues" evidence="2">
    <location>
        <begin position="264"/>
        <end position="276"/>
    </location>
</feature>
<feature type="compositionally biased region" description="Low complexity" evidence="2">
    <location>
        <begin position="280"/>
        <end position="292"/>
    </location>
</feature>
<dbReference type="PANTHER" id="PTHR37067:SF3">
    <property type="entry name" value="PX DOMAIN-CONTAINING PROTEIN"/>
    <property type="match status" value="1"/>
</dbReference>
<sequence>MDAVRVTEAQVQQAQAAAAAAAVAAAATSHASDTPPSSVAGLAAAANPALVSLEHTSATSSEPDDAVLQRKRAAAEMDAAGDYDDEDEYDGPENAASKSDLEDGKRAVKRARRHAWQPKYEMEFGLLGIEHDAVSGDVTLAMCGFCKAFGREGKYEQLLQADVDAGNDTKKRRRRSLTTTKFFRAFRVDNIRSHLQGAHPKRWAEYEMLPKQDAIRARYMQMNGDFHYEGLPIDDVVLGGSSLHSETEIPYAHAPATHHAISTMAESQHTSSTPTTVAHAAGNTSNSSANANRMTFPGSRVSSDHDKLLAEQLALERERLDLERARFLKEIELREREIAQRAKMMEQQRVFQEKQLALMAETAKLEESKLTRLAEAIRDAIAGASSTGGDASVV</sequence>
<evidence type="ECO:0000313" key="4">
    <source>
        <dbReference type="Proteomes" id="UP001209570"/>
    </source>
</evidence>
<keyword evidence="4" id="KW-1185">Reference proteome</keyword>
<protein>
    <submittedName>
        <fullName evidence="3">Uncharacterized protein</fullName>
    </submittedName>
</protein>
<accession>A0AAD5LIK2</accession>
<proteinExistence type="predicted"/>